<dbReference type="EMBL" id="JBHTAS010000001">
    <property type="protein sequence ID" value="MFC7142238.1"/>
    <property type="molecule type" value="Genomic_DNA"/>
</dbReference>
<dbReference type="AlphaFoldDB" id="A0ABD5Y489"/>
<feature type="transmembrane region" description="Helical" evidence="1">
    <location>
        <begin position="12"/>
        <end position="32"/>
    </location>
</feature>
<dbReference type="RefSeq" id="WP_274323307.1">
    <property type="nucleotide sequence ID" value="NZ_CP118158.1"/>
</dbReference>
<proteinExistence type="predicted"/>
<evidence type="ECO:0000313" key="2">
    <source>
        <dbReference type="EMBL" id="MFC7142238.1"/>
    </source>
</evidence>
<evidence type="ECO:0000256" key="1">
    <source>
        <dbReference type="SAM" id="Phobius"/>
    </source>
</evidence>
<name>A0ABD5Y489_9EURY</name>
<keyword evidence="1" id="KW-1133">Transmembrane helix</keyword>
<accession>A0ABD5Y489</accession>
<keyword evidence="1" id="KW-0812">Transmembrane</keyword>
<protein>
    <recommendedName>
        <fullName evidence="4">DUF2474 domain-containing protein</fullName>
    </recommendedName>
</protein>
<keyword evidence="3" id="KW-1185">Reference proteome</keyword>
<dbReference type="Proteomes" id="UP001596432">
    <property type="component" value="Unassembled WGS sequence"/>
</dbReference>
<keyword evidence="1" id="KW-0472">Membrane</keyword>
<evidence type="ECO:0000313" key="3">
    <source>
        <dbReference type="Proteomes" id="UP001596432"/>
    </source>
</evidence>
<sequence>MATWTEDPFVRRSVIITFLWLLAMLVGGMVLLRFGDVIQSLFA</sequence>
<evidence type="ECO:0008006" key="4">
    <source>
        <dbReference type="Google" id="ProtNLM"/>
    </source>
</evidence>
<organism evidence="2 3">
    <name type="scientific">Halosimplex aquaticum</name>
    <dbReference type="NCBI Taxonomy" id="3026162"/>
    <lineage>
        <taxon>Archaea</taxon>
        <taxon>Methanobacteriati</taxon>
        <taxon>Methanobacteriota</taxon>
        <taxon>Stenosarchaea group</taxon>
        <taxon>Halobacteria</taxon>
        <taxon>Halobacteriales</taxon>
        <taxon>Haloarculaceae</taxon>
        <taxon>Halosimplex</taxon>
    </lineage>
</organism>
<dbReference type="GeneID" id="78822573"/>
<gene>
    <name evidence="2" type="ORF">ACFQMA_20665</name>
</gene>
<reference evidence="2 3" key="1">
    <citation type="journal article" date="2019" name="Int. J. Syst. Evol. Microbiol.">
        <title>The Global Catalogue of Microorganisms (GCM) 10K type strain sequencing project: providing services to taxonomists for standard genome sequencing and annotation.</title>
        <authorList>
            <consortium name="The Broad Institute Genomics Platform"/>
            <consortium name="The Broad Institute Genome Sequencing Center for Infectious Disease"/>
            <person name="Wu L."/>
            <person name="Ma J."/>
        </authorList>
    </citation>
    <scope>NUCLEOTIDE SEQUENCE [LARGE SCALE GENOMIC DNA]</scope>
    <source>
        <strain evidence="2 3">XZYJT29</strain>
    </source>
</reference>
<comment type="caution">
    <text evidence="2">The sequence shown here is derived from an EMBL/GenBank/DDBJ whole genome shotgun (WGS) entry which is preliminary data.</text>
</comment>